<gene>
    <name evidence="1" type="primary">pilV</name>
    <name evidence="1" type="ORF">C0099_11415</name>
</gene>
<dbReference type="KEGG" id="atw:C0099_11415"/>
<reference evidence="1 2" key="1">
    <citation type="submission" date="2018-01" db="EMBL/GenBank/DDBJ databases">
        <authorList>
            <person name="Fu G.-Y."/>
        </authorList>
    </citation>
    <scope>NUCLEOTIDE SEQUENCE [LARGE SCALE GENOMIC DNA]</scope>
    <source>
        <strain evidence="1 2">SY39</strain>
    </source>
</reference>
<proteinExistence type="predicted"/>
<evidence type="ECO:0000313" key="2">
    <source>
        <dbReference type="Proteomes" id="UP000242205"/>
    </source>
</evidence>
<keyword evidence="2" id="KW-1185">Reference proteome</keyword>
<name>A0A2I6S8E1_9RHOO</name>
<sequence length="139" mass="14450">MTLVEVLVAVLVLAVGLLGLAGLQTSALRNNQSSMERSLAVIESYGIVDAMRADRANAENGAFDIGLEDSPTGGSFAGNELTKWRNRLVAQLGPGATGSIACNGLQCTIVVQWDDSRGSHDAADAQDGAAHQVVTEVQL</sequence>
<dbReference type="OrthoDB" id="8547299at2"/>
<dbReference type="Proteomes" id="UP000242205">
    <property type="component" value="Chromosome"/>
</dbReference>
<accession>A0A2I6S8E1</accession>
<dbReference type="NCBIfam" id="TIGR02523">
    <property type="entry name" value="type_IV_pilV"/>
    <property type="match status" value="1"/>
</dbReference>
<evidence type="ECO:0000313" key="1">
    <source>
        <dbReference type="EMBL" id="AUN95481.1"/>
    </source>
</evidence>
<dbReference type="EMBL" id="CP025682">
    <property type="protein sequence ID" value="AUN95481.1"/>
    <property type="molecule type" value="Genomic_DNA"/>
</dbReference>
<organism evidence="1 2">
    <name type="scientific">Pseudazoarcus pumilus</name>
    <dbReference type="NCBI Taxonomy" id="2067960"/>
    <lineage>
        <taxon>Bacteria</taxon>
        <taxon>Pseudomonadati</taxon>
        <taxon>Pseudomonadota</taxon>
        <taxon>Betaproteobacteria</taxon>
        <taxon>Rhodocyclales</taxon>
        <taxon>Zoogloeaceae</taxon>
        <taxon>Pseudazoarcus</taxon>
    </lineage>
</organism>
<dbReference type="InterPro" id="IPR013362">
    <property type="entry name" value="Pilus_4_PilV"/>
</dbReference>
<dbReference type="AlphaFoldDB" id="A0A2I6S8E1"/>
<protein>
    <submittedName>
        <fullName evidence="1">Type IV pilus modification protein PilV</fullName>
    </submittedName>
</protein>